<feature type="domain" description="DUF7737" evidence="2">
    <location>
        <begin position="632"/>
        <end position="736"/>
    </location>
</feature>
<organism evidence="3 4">
    <name type="scientific">Saccharophagus degradans</name>
    <dbReference type="NCBI Taxonomy" id="86304"/>
    <lineage>
        <taxon>Bacteria</taxon>
        <taxon>Pseudomonadati</taxon>
        <taxon>Pseudomonadota</taxon>
        <taxon>Gammaproteobacteria</taxon>
        <taxon>Cellvibrionales</taxon>
        <taxon>Cellvibrionaceae</taxon>
        <taxon>Saccharophagus</taxon>
    </lineage>
</organism>
<evidence type="ECO:0000313" key="4">
    <source>
        <dbReference type="Proteomes" id="UP001169760"/>
    </source>
</evidence>
<protein>
    <submittedName>
        <fullName evidence="3">DUF4132 domain-containing protein</fullName>
    </submittedName>
</protein>
<accession>A0AAW7XEA6</accession>
<dbReference type="RefSeq" id="WP_303494175.1">
    <property type="nucleotide sequence ID" value="NZ_JAUOPB010000020.1"/>
</dbReference>
<evidence type="ECO:0000313" key="3">
    <source>
        <dbReference type="EMBL" id="MDO6424901.1"/>
    </source>
</evidence>
<dbReference type="InterPro" id="IPR056639">
    <property type="entry name" value="DUF7737"/>
</dbReference>
<proteinExistence type="predicted"/>
<dbReference type="Proteomes" id="UP001169760">
    <property type="component" value="Unassembled WGS sequence"/>
</dbReference>
<dbReference type="Pfam" id="PF13569">
    <property type="entry name" value="DUF4132"/>
    <property type="match status" value="1"/>
</dbReference>
<evidence type="ECO:0000259" key="1">
    <source>
        <dbReference type="Pfam" id="PF13569"/>
    </source>
</evidence>
<dbReference type="EMBL" id="JAUOPB010000020">
    <property type="protein sequence ID" value="MDO6424901.1"/>
    <property type="molecule type" value="Genomic_DNA"/>
</dbReference>
<dbReference type="AlphaFoldDB" id="A0AAW7XEA6"/>
<sequence length="739" mass="84073">MNNSVLISMEALIAHADDFFAGCESESSGCGYDFFMALGRFMDSVDVTEGELEKVDALHDKLKTVFKEYEFLLFLINVRVRTAKKEVCPNVAYDQWAADLYQWFNGLSDERKAIWNNVLEMANVSASKPSPAWKKTAKVLVENDDLLVRELELVLNLVTNPKRTSCSYYAWDEGFEYVAKRTGYIFHSRNIDTIKGLVWLGGLIESERMASVISSVGVSCIKKISGYGARSKKITNATVLTLSEMNLGSALGYINRIYDACEYSQTSSFIKRKTKEIRENLSASGFDEDDIHEISVPTMELNSDFEVREWFDDIEGIIKIEDSKQVTLVWKSGLKTHKAVPAEIKSSYVDEIKSFKKLQKAIESSLSAWRARIESYFLKDREWSFQQWKERFIDNPLLGAIARDLIWVCSQENQQISCMWKGEGLVGSDGVKVAVKNELARVKLWHPVQATISESEAWQTFIFDSEVLQPFKQAFREVYVITDAERQTKEYSNRFAAHIIFQPKFAALAKQRGWSFDMIGDGGEYRMHNNAVKSTSPVRATFSVQEVAKEHQTASGYYEYLATDQVFFSVDGNRICIEDVPEIVFSELMRDVDLFVGVCSVATDPEWKENGIEGYLGTWSSTAFGELTSTADTRKTALRYILPKLNISKKCELTERFLIVNGDQRQYKIHLGSGNILMSPNDQYLCIVPTHFSASMRKVNKLFLPFQEDYMLSIILSKAFLLANDSKIKDDTILSQFQS</sequence>
<gene>
    <name evidence="3" type="ORF">Q4521_20600</name>
</gene>
<dbReference type="Pfam" id="PF24879">
    <property type="entry name" value="DUF7737"/>
    <property type="match status" value="1"/>
</dbReference>
<reference evidence="3" key="1">
    <citation type="submission" date="2023-07" db="EMBL/GenBank/DDBJ databases">
        <title>Genome content predicts the carbon catabolic preferences of heterotrophic bacteria.</title>
        <authorList>
            <person name="Gralka M."/>
        </authorList>
    </citation>
    <scope>NUCLEOTIDE SEQUENCE</scope>
    <source>
        <strain evidence="3">I3M17_2</strain>
    </source>
</reference>
<comment type="caution">
    <text evidence="3">The sequence shown here is derived from an EMBL/GenBank/DDBJ whole genome shotgun (WGS) entry which is preliminary data.</text>
</comment>
<feature type="domain" description="DUF4132" evidence="1">
    <location>
        <begin position="335"/>
        <end position="514"/>
    </location>
</feature>
<name>A0AAW7XEA6_9GAMM</name>
<dbReference type="InterPro" id="IPR025406">
    <property type="entry name" value="DUF4132"/>
</dbReference>
<evidence type="ECO:0000259" key="2">
    <source>
        <dbReference type="Pfam" id="PF24879"/>
    </source>
</evidence>